<evidence type="ECO:0000313" key="4">
    <source>
        <dbReference type="Proteomes" id="UP001491310"/>
    </source>
</evidence>
<keyword evidence="4" id="KW-1185">Reference proteome</keyword>
<comment type="caution">
    <text evidence="3">The sequence shown here is derived from an EMBL/GenBank/DDBJ whole genome shotgun (WGS) entry which is preliminary data.</text>
</comment>
<keyword evidence="2" id="KW-1133">Transmembrane helix</keyword>
<accession>A0ABR2YXK0</accession>
<name>A0ABR2YXK0_9CHLO</name>
<evidence type="ECO:0000256" key="1">
    <source>
        <dbReference type="SAM" id="MobiDB-lite"/>
    </source>
</evidence>
<keyword evidence="2" id="KW-0812">Transmembrane</keyword>
<gene>
    <name evidence="3" type="ORF">WJX75_002009</name>
</gene>
<feature type="region of interest" description="Disordered" evidence="1">
    <location>
        <begin position="180"/>
        <end position="201"/>
    </location>
</feature>
<dbReference type="EMBL" id="JALJOT010000003">
    <property type="protein sequence ID" value="KAK9916377.1"/>
    <property type="molecule type" value="Genomic_DNA"/>
</dbReference>
<protein>
    <submittedName>
        <fullName evidence="3">Uncharacterized protein</fullName>
    </submittedName>
</protein>
<feature type="transmembrane region" description="Helical" evidence="2">
    <location>
        <begin position="43"/>
        <end position="63"/>
    </location>
</feature>
<dbReference type="Proteomes" id="UP001491310">
    <property type="component" value="Unassembled WGS sequence"/>
</dbReference>
<keyword evidence="2" id="KW-0472">Membrane</keyword>
<sequence length="325" mass="35947">MVQGDLLYLDEIVQFRLDGSPDIVYPVKDLLKSPWDTFLPESLAWAFFKSFAIYAAIYTQGWLQRYNEAEDQAREEALLKGHPEDEMEVSFDNAGVYWNGEFSPSARRKLRRYNPFVGMLLTARTTLRASVLMQVADYIFSTTMDAYRVLVVPFLPESWQRRLGLRQWGFPPPRLLEAEAEDSAALQDPAEPDDAVAPVENGPVADEVPAIAEPAPEDEGAPAEWSWRFEMLAKKAVGNAARCYVSLGAASLGAGLTAGILPGGLLALACNGADMLVAIFVTNPDLNEWYEGGAVPWRTFILAGISTGIATYVLLQGSRDRRKYA</sequence>
<feature type="transmembrane region" description="Helical" evidence="2">
    <location>
        <begin position="244"/>
        <end position="268"/>
    </location>
</feature>
<feature type="transmembrane region" description="Helical" evidence="2">
    <location>
        <begin position="295"/>
        <end position="315"/>
    </location>
</feature>
<evidence type="ECO:0000256" key="2">
    <source>
        <dbReference type="SAM" id="Phobius"/>
    </source>
</evidence>
<proteinExistence type="predicted"/>
<evidence type="ECO:0000313" key="3">
    <source>
        <dbReference type="EMBL" id="KAK9916377.1"/>
    </source>
</evidence>
<reference evidence="3 4" key="1">
    <citation type="journal article" date="2024" name="Nat. Commun.">
        <title>Phylogenomics reveals the evolutionary origins of lichenization in chlorophyte algae.</title>
        <authorList>
            <person name="Puginier C."/>
            <person name="Libourel C."/>
            <person name="Otte J."/>
            <person name="Skaloud P."/>
            <person name="Haon M."/>
            <person name="Grisel S."/>
            <person name="Petersen M."/>
            <person name="Berrin J.G."/>
            <person name="Delaux P.M."/>
            <person name="Dal Grande F."/>
            <person name="Keller J."/>
        </authorList>
    </citation>
    <scope>NUCLEOTIDE SEQUENCE [LARGE SCALE GENOMIC DNA]</scope>
    <source>
        <strain evidence="3 4">SAG 216-7</strain>
    </source>
</reference>
<organism evidence="3 4">
    <name type="scientific">Coccomyxa subellipsoidea</name>
    <dbReference type="NCBI Taxonomy" id="248742"/>
    <lineage>
        <taxon>Eukaryota</taxon>
        <taxon>Viridiplantae</taxon>
        <taxon>Chlorophyta</taxon>
        <taxon>core chlorophytes</taxon>
        <taxon>Trebouxiophyceae</taxon>
        <taxon>Trebouxiophyceae incertae sedis</taxon>
        <taxon>Coccomyxaceae</taxon>
        <taxon>Coccomyxa</taxon>
    </lineage>
</organism>